<keyword evidence="1" id="KW-0472">Membrane</keyword>
<evidence type="ECO:0000256" key="1">
    <source>
        <dbReference type="SAM" id="Phobius"/>
    </source>
</evidence>
<feature type="transmembrane region" description="Helical" evidence="1">
    <location>
        <begin position="260"/>
        <end position="284"/>
    </location>
</feature>
<dbReference type="PANTHER" id="PTHR37305">
    <property type="entry name" value="INTEGRAL MEMBRANE PROTEIN-RELATED"/>
    <property type="match status" value="1"/>
</dbReference>
<feature type="transmembrane region" description="Helical" evidence="1">
    <location>
        <begin position="144"/>
        <end position="164"/>
    </location>
</feature>
<evidence type="ECO:0000313" key="3">
    <source>
        <dbReference type="EMBL" id="WDF70311.1"/>
    </source>
</evidence>
<reference evidence="3 4" key="1">
    <citation type="submission" date="2023-02" db="EMBL/GenBank/DDBJ databases">
        <title>Genome sequence of Sphingobacterium sp. KACC 22765.</title>
        <authorList>
            <person name="Kim S."/>
            <person name="Heo J."/>
            <person name="Kwon S.-W."/>
        </authorList>
    </citation>
    <scope>NUCLEOTIDE SEQUENCE [LARGE SCALE GENOMIC DNA]</scope>
    <source>
        <strain evidence="3 4">KACC 22765</strain>
    </source>
</reference>
<keyword evidence="1" id="KW-0812">Transmembrane</keyword>
<name>A0ABY7WL28_9SPHI</name>
<dbReference type="Proteomes" id="UP001221558">
    <property type="component" value="Chromosome"/>
</dbReference>
<keyword evidence="1" id="KW-1133">Transmembrane helix</keyword>
<dbReference type="InterPro" id="IPR019196">
    <property type="entry name" value="ABC_transp_unknown"/>
</dbReference>
<accession>A0ABY7WL28</accession>
<feature type="transmembrane region" description="Helical" evidence="1">
    <location>
        <begin position="228"/>
        <end position="248"/>
    </location>
</feature>
<feature type="transmembrane region" description="Helical" evidence="1">
    <location>
        <begin position="176"/>
        <end position="196"/>
    </location>
</feature>
<keyword evidence="4" id="KW-1185">Reference proteome</keyword>
<dbReference type="RefSeq" id="WP_274269020.1">
    <property type="nucleotide sequence ID" value="NZ_CP117880.1"/>
</dbReference>
<sequence>MKTTLRIAKIELSQLFYSPVAWIVLIVLIVQAGWQYHSTLERIYQGQEMGQSVAGATMRIFSGFRSLFPQMQEYLYLYIPLLTMGLISRETSSGSIKLLYSSPIKVSEIIIGKYLAMMAYCLILIGVFLGLGLLSLFTIKNSEFTLILSGIIGLYLLICSYAAIGLFMSSLTTYQVVAAISTLVVLAALNFIGGLWQDIAFVRDITYFLSISGRVEESINGLLGSNDIFYFLIVITLFLGLTYLKLQFERQTLTAINKAVRYAGFIAIMLLIGYVTSLPQFIVYKDMTANKTRTLTPASQAIIKQFEEPVHITTYVNLLDDNYYSGLPASHNSDKKRFDMYLRYMPYLKMDYVYYWDHSTNERLYKENPGASDEEIARKMAKINKLPFSMFLTPAQIKEQINLTPERNRFVRKLTYKDKQVYLRVYDDMFRHPNEKETSAAFKRLLVPAPKVAFVTGHNERSIQRSGDRDYQVATTEIAFRYALVNQGFDVESIELKQLTAGSKVNILVIADPMQAFDQEELRSLQNYIDNGGNLLILAEPEHKAFIDPILSLLHVQMDNGLMVQQSANYERDFILANVSKANWLETVGESSFLHNDSVFVSMPTATALSVLPNSPFVSRPLLVTQAASTWKQNDLQIDRNQPLLDVRSNEQKKSFPLALALTRKVKNDEQRVLVVGDADFINNAELMRQSPRTANFSVMTDLFRWFSANEYPIETTREQPIDVGNVNATQLELIKWGWLAVLPILIAGSVITVLIRRKRR</sequence>
<feature type="transmembrane region" description="Helical" evidence="1">
    <location>
        <begin position="12"/>
        <end position="34"/>
    </location>
</feature>
<dbReference type="Pfam" id="PF09822">
    <property type="entry name" value="ABC_transp_aux"/>
    <property type="match status" value="1"/>
</dbReference>
<evidence type="ECO:0000259" key="2">
    <source>
        <dbReference type="Pfam" id="PF09822"/>
    </source>
</evidence>
<feature type="transmembrane region" description="Helical" evidence="1">
    <location>
        <begin position="74"/>
        <end position="93"/>
    </location>
</feature>
<dbReference type="PANTHER" id="PTHR37305:SF1">
    <property type="entry name" value="MEMBRANE PROTEIN"/>
    <property type="match status" value="1"/>
</dbReference>
<feature type="transmembrane region" description="Helical" evidence="1">
    <location>
        <begin position="737"/>
        <end position="756"/>
    </location>
</feature>
<gene>
    <name evidence="3" type="ORF">PQ465_08005</name>
</gene>
<dbReference type="EMBL" id="CP117880">
    <property type="protein sequence ID" value="WDF70311.1"/>
    <property type="molecule type" value="Genomic_DNA"/>
</dbReference>
<dbReference type="InterPro" id="IPR029062">
    <property type="entry name" value="Class_I_gatase-like"/>
</dbReference>
<proteinExistence type="predicted"/>
<feature type="transmembrane region" description="Helical" evidence="1">
    <location>
        <begin position="114"/>
        <end position="138"/>
    </location>
</feature>
<organism evidence="3 4">
    <name type="scientific">Sphingobacterium oryzagri</name>
    <dbReference type="NCBI Taxonomy" id="3025669"/>
    <lineage>
        <taxon>Bacteria</taxon>
        <taxon>Pseudomonadati</taxon>
        <taxon>Bacteroidota</taxon>
        <taxon>Sphingobacteriia</taxon>
        <taxon>Sphingobacteriales</taxon>
        <taxon>Sphingobacteriaceae</taxon>
        <taxon>Sphingobacterium</taxon>
    </lineage>
</organism>
<evidence type="ECO:0000313" key="4">
    <source>
        <dbReference type="Proteomes" id="UP001221558"/>
    </source>
</evidence>
<protein>
    <submittedName>
        <fullName evidence="3">Gldg family protein</fullName>
    </submittedName>
</protein>
<dbReference type="SUPFAM" id="SSF52317">
    <property type="entry name" value="Class I glutamine amidotransferase-like"/>
    <property type="match status" value="1"/>
</dbReference>
<feature type="domain" description="ABC-type uncharacterised transport system" evidence="2">
    <location>
        <begin position="450"/>
        <end position="690"/>
    </location>
</feature>
<dbReference type="Pfam" id="PF12679">
    <property type="entry name" value="ABC2_membrane_2"/>
    <property type="match status" value="1"/>
</dbReference>